<evidence type="ECO:0000313" key="2">
    <source>
        <dbReference type="Proteomes" id="UP000198280"/>
    </source>
</evidence>
<organism evidence="1 2">
    <name type="scientific">Actinacidiphila glaucinigra</name>
    <dbReference type="NCBI Taxonomy" id="235986"/>
    <lineage>
        <taxon>Bacteria</taxon>
        <taxon>Bacillati</taxon>
        <taxon>Actinomycetota</taxon>
        <taxon>Actinomycetes</taxon>
        <taxon>Kitasatosporales</taxon>
        <taxon>Streptomycetaceae</taxon>
        <taxon>Actinacidiphila</taxon>
    </lineage>
</organism>
<protein>
    <submittedName>
        <fullName evidence="1">Uncharacterized protein</fullName>
    </submittedName>
</protein>
<dbReference type="Pfam" id="PF19383">
    <property type="entry name" value="DUF5958"/>
    <property type="match status" value="1"/>
</dbReference>
<evidence type="ECO:0000313" key="1">
    <source>
        <dbReference type="EMBL" id="SNS62149.1"/>
    </source>
</evidence>
<dbReference type="Proteomes" id="UP000198280">
    <property type="component" value="Unassembled WGS sequence"/>
</dbReference>
<reference evidence="1 2" key="1">
    <citation type="submission" date="2017-06" db="EMBL/GenBank/DDBJ databases">
        <authorList>
            <person name="Kim H.J."/>
            <person name="Triplett B.A."/>
        </authorList>
    </citation>
    <scope>NUCLEOTIDE SEQUENCE [LARGE SCALE GENOMIC DNA]</scope>
    <source>
        <strain evidence="1 2">CGMCC 4.1858</strain>
    </source>
</reference>
<keyword evidence="2" id="KW-1185">Reference proteome</keyword>
<dbReference type="InterPro" id="IPR046002">
    <property type="entry name" value="DUF5958"/>
</dbReference>
<accession>A0A239FZ54</accession>
<dbReference type="EMBL" id="FZOF01000007">
    <property type="protein sequence ID" value="SNS62149.1"/>
    <property type="molecule type" value="Genomic_DNA"/>
</dbReference>
<gene>
    <name evidence="1" type="ORF">SAMN05216252_107147</name>
</gene>
<sequence>MLVERSSGAGSGGGVNEREVILNELAQGLRPLPLGVAWFAGLSADEQFEVLRDLAGYCLQARATREDGEESVDRAGIRPTHTPAVLLTRGRLPEQLTKIVNLPQDERVKAFRLLIALLAVADERRRARYCTEGCSHAWHALGAAANPDPGGA</sequence>
<dbReference type="AlphaFoldDB" id="A0A239FZ54"/>
<name>A0A239FZ54_9ACTN</name>
<proteinExistence type="predicted"/>